<dbReference type="RefSeq" id="WP_238801378.1">
    <property type="nucleotide sequence ID" value="NZ_JAKMUZ010000008.1"/>
</dbReference>
<evidence type="ECO:0000256" key="1">
    <source>
        <dbReference type="ARBA" id="ARBA00001974"/>
    </source>
</evidence>
<dbReference type="SUPFAM" id="SSF63380">
    <property type="entry name" value="Riboflavin synthase domain-like"/>
    <property type="match status" value="1"/>
</dbReference>
<feature type="domain" description="FAD-binding FR-type" evidence="2">
    <location>
        <begin position="135"/>
        <end position="232"/>
    </location>
</feature>
<dbReference type="InterPro" id="IPR050415">
    <property type="entry name" value="MRET"/>
</dbReference>
<evidence type="ECO:0000313" key="3">
    <source>
        <dbReference type="EMBL" id="MCZ9295969.1"/>
    </source>
</evidence>
<dbReference type="EMBL" id="JAKMUZ010000008">
    <property type="protein sequence ID" value="MCZ9295969.1"/>
    <property type="molecule type" value="Genomic_DNA"/>
</dbReference>
<comment type="cofactor">
    <cofactor evidence="1">
        <name>FAD</name>
        <dbReference type="ChEBI" id="CHEBI:57692"/>
    </cofactor>
</comment>
<accession>A0A9X3RL32</accession>
<evidence type="ECO:0000313" key="4">
    <source>
        <dbReference type="Proteomes" id="UP001146439"/>
    </source>
</evidence>
<evidence type="ECO:0000259" key="2">
    <source>
        <dbReference type="PROSITE" id="PS51384"/>
    </source>
</evidence>
<dbReference type="SUPFAM" id="SSF46458">
    <property type="entry name" value="Globin-like"/>
    <property type="match status" value="1"/>
</dbReference>
<dbReference type="GO" id="GO:0051537">
    <property type="term" value="F:2 iron, 2 sulfur cluster binding"/>
    <property type="evidence" value="ECO:0007669"/>
    <property type="project" value="UniProtKB-KW"/>
</dbReference>
<dbReference type="PANTHER" id="PTHR47354">
    <property type="entry name" value="NADH OXIDOREDUCTASE HCR"/>
    <property type="match status" value="1"/>
</dbReference>
<dbReference type="InterPro" id="IPR017927">
    <property type="entry name" value="FAD-bd_FR_type"/>
</dbReference>
<reference evidence="3" key="1">
    <citation type="submission" date="2022-02" db="EMBL/GenBank/DDBJ databases">
        <title>Corynebacterium sp. from urogenital microbiome.</title>
        <authorList>
            <person name="Cappelli E.A."/>
            <person name="Ribeiro T.G."/>
            <person name="Peixe L."/>
        </authorList>
    </citation>
    <scope>NUCLEOTIDE SEQUENCE</scope>
    <source>
        <strain evidence="3">C21Ua_68</strain>
    </source>
</reference>
<dbReference type="GO" id="GO:0019825">
    <property type="term" value="F:oxygen binding"/>
    <property type="evidence" value="ECO:0007669"/>
    <property type="project" value="InterPro"/>
</dbReference>
<comment type="caution">
    <text evidence="3">The sequence shown here is derived from an EMBL/GenBank/DDBJ whole genome shotgun (WGS) entry which is preliminary data.</text>
</comment>
<dbReference type="Gene3D" id="2.40.30.10">
    <property type="entry name" value="Translation factors"/>
    <property type="match status" value="1"/>
</dbReference>
<dbReference type="InterPro" id="IPR009050">
    <property type="entry name" value="Globin-like_sf"/>
</dbReference>
<sequence length="392" mass="42594">MWELGEHFRNHAEEYRDAVHEHFFNAVPESRQIFALSMRDTHTSLVPALAWVIEHTEPGKPLLADVSAKLTQLALDHRRHGFPAEVYSRFADALVAGLRVLALTQYQYNFSCDVINQICETMAEAARESDAAGEAPAHSAQVMAVEHPTRDTSIIRVEAGLAVPYQPGQHFPVTTQYLPGQWRMLTPAQPSDGTGQVVFHVTAAGASSRSLAHAQPGDWWTLGQPAGGISLPNAGAGELVIISYGTGWATARCAALAALSTGDRSQVQVPHIFAVAGSPGAHYDTYFQQNLESLGVPVRRIVREEKDPWLLNARELAPGSDYVVSGEPTDVVVNEVELSTGTPPRFLLIGPAEEVGEGKEGLIKRGVGKQQIDVLSWGRDGRWEPEDYAALA</sequence>
<dbReference type="InterPro" id="IPR012292">
    <property type="entry name" value="Globin/Proto"/>
</dbReference>
<name>A0A9X3RL32_9CORY</name>
<dbReference type="GO" id="GO:0020037">
    <property type="term" value="F:heme binding"/>
    <property type="evidence" value="ECO:0007669"/>
    <property type="project" value="InterPro"/>
</dbReference>
<dbReference type="Proteomes" id="UP001146439">
    <property type="component" value="Unassembled WGS sequence"/>
</dbReference>
<dbReference type="GO" id="GO:0016491">
    <property type="term" value="F:oxidoreductase activity"/>
    <property type="evidence" value="ECO:0007669"/>
    <property type="project" value="InterPro"/>
</dbReference>
<dbReference type="InterPro" id="IPR017938">
    <property type="entry name" value="Riboflavin_synthase-like_b-brl"/>
</dbReference>
<organism evidence="3 4">
    <name type="scientific">Corynebacterium yonathiae</name>
    <dbReference type="NCBI Taxonomy" id="2913504"/>
    <lineage>
        <taxon>Bacteria</taxon>
        <taxon>Bacillati</taxon>
        <taxon>Actinomycetota</taxon>
        <taxon>Actinomycetes</taxon>
        <taxon>Mycobacteriales</taxon>
        <taxon>Corynebacteriaceae</taxon>
        <taxon>Corynebacterium</taxon>
    </lineage>
</organism>
<dbReference type="Gene3D" id="1.10.490.10">
    <property type="entry name" value="Globins"/>
    <property type="match status" value="1"/>
</dbReference>
<dbReference type="PROSITE" id="PS51384">
    <property type="entry name" value="FAD_FR"/>
    <property type="match status" value="1"/>
</dbReference>
<dbReference type="PANTHER" id="PTHR47354:SF5">
    <property type="entry name" value="PROTEIN RFBI"/>
    <property type="match status" value="1"/>
</dbReference>
<gene>
    <name evidence="3" type="ORF">L8V22_05255</name>
</gene>
<proteinExistence type="predicted"/>
<protein>
    <submittedName>
        <fullName evidence="3">FAD-binding oxidoreductase</fullName>
    </submittedName>
</protein>
<dbReference type="AlphaFoldDB" id="A0A9X3RL32"/>